<evidence type="ECO:0000256" key="3">
    <source>
        <dbReference type="ARBA" id="ARBA00023054"/>
    </source>
</evidence>
<comment type="subunit">
    <text evidence="2 5">Homopentamer.</text>
</comment>
<dbReference type="PANTHER" id="PTHR30288">
    <property type="entry name" value="FLAGELLAR CAP/ASSEMBLY PROTEIN FLID"/>
    <property type="match status" value="1"/>
</dbReference>
<dbReference type="PANTHER" id="PTHR30288:SF0">
    <property type="entry name" value="FLAGELLAR HOOK-ASSOCIATED PROTEIN 2"/>
    <property type="match status" value="1"/>
</dbReference>
<dbReference type="RefSeq" id="WP_340356425.1">
    <property type="nucleotide sequence ID" value="NZ_JBBKZU010000003.1"/>
</dbReference>
<gene>
    <name evidence="8" type="primary">fliD</name>
    <name evidence="8" type="ORF">WKW77_08520</name>
</gene>
<evidence type="ECO:0000259" key="7">
    <source>
        <dbReference type="Pfam" id="PF07195"/>
    </source>
</evidence>
<dbReference type="EMBL" id="JBBKZU010000003">
    <property type="protein sequence ID" value="MEJ8811111.1"/>
    <property type="molecule type" value="Genomic_DNA"/>
</dbReference>
<evidence type="ECO:0000256" key="1">
    <source>
        <dbReference type="ARBA" id="ARBA00009764"/>
    </source>
</evidence>
<keyword evidence="8" id="KW-0969">Cilium</keyword>
<keyword evidence="3" id="KW-0175">Coiled coil</keyword>
<dbReference type="Proteomes" id="UP001365846">
    <property type="component" value="Unassembled WGS sequence"/>
</dbReference>
<proteinExistence type="inferred from homology"/>
<evidence type="ECO:0000259" key="6">
    <source>
        <dbReference type="Pfam" id="PF02465"/>
    </source>
</evidence>
<keyword evidence="5" id="KW-0964">Secreted</keyword>
<keyword evidence="4 5" id="KW-0975">Bacterial flagellum</keyword>
<dbReference type="InterPro" id="IPR040026">
    <property type="entry name" value="FliD"/>
</dbReference>
<dbReference type="Pfam" id="PF07195">
    <property type="entry name" value="FliD_C"/>
    <property type="match status" value="1"/>
</dbReference>
<evidence type="ECO:0000256" key="4">
    <source>
        <dbReference type="ARBA" id="ARBA00023143"/>
    </source>
</evidence>
<evidence type="ECO:0000256" key="2">
    <source>
        <dbReference type="ARBA" id="ARBA00011255"/>
    </source>
</evidence>
<feature type="domain" description="Flagellar hook-associated protein 2 N-terminal" evidence="6">
    <location>
        <begin position="11"/>
        <end position="107"/>
    </location>
</feature>
<evidence type="ECO:0000313" key="9">
    <source>
        <dbReference type="Proteomes" id="UP001365846"/>
    </source>
</evidence>
<keyword evidence="8" id="KW-0282">Flagellum</keyword>
<comment type="similarity">
    <text evidence="1 5">Belongs to the FliD family.</text>
</comment>
<dbReference type="Pfam" id="PF02465">
    <property type="entry name" value="FliD_N"/>
    <property type="match status" value="1"/>
</dbReference>
<organism evidence="8 9">
    <name type="scientific">Variovorax ureilyticus</name>
    <dbReference type="NCBI Taxonomy" id="1836198"/>
    <lineage>
        <taxon>Bacteria</taxon>
        <taxon>Pseudomonadati</taxon>
        <taxon>Pseudomonadota</taxon>
        <taxon>Betaproteobacteria</taxon>
        <taxon>Burkholderiales</taxon>
        <taxon>Comamonadaceae</taxon>
        <taxon>Variovorax</taxon>
    </lineage>
</organism>
<comment type="caution">
    <text evidence="8">The sequence shown here is derived from an EMBL/GenBank/DDBJ whole genome shotgun (WGS) entry which is preliminary data.</text>
</comment>
<evidence type="ECO:0000256" key="5">
    <source>
        <dbReference type="RuleBase" id="RU362066"/>
    </source>
</evidence>
<comment type="function">
    <text evidence="5">Required for morphogenesis and for the elongation of the flagellar filament by facilitating polymerization of the flagellin monomers at the tip of growing filament. Forms a capping structure, which prevents flagellin subunits (transported through the central channel of the flagellum) from leaking out without polymerization at the distal end.</text>
</comment>
<reference evidence="8 9" key="1">
    <citation type="submission" date="2024-03" db="EMBL/GenBank/DDBJ databases">
        <title>Novel species of the genus Variovorax.</title>
        <authorList>
            <person name="Liu Q."/>
            <person name="Xin Y.-H."/>
        </authorList>
    </citation>
    <scope>NUCLEOTIDE SEQUENCE [LARGE SCALE GENOMIC DNA]</scope>
    <source>
        <strain evidence="8 9">KACC 18899</strain>
    </source>
</reference>
<dbReference type="InterPro" id="IPR010809">
    <property type="entry name" value="FliD_C"/>
</dbReference>
<evidence type="ECO:0000313" key="8">
    <source>
        <dbReference type="EMBL" id="MEJ8811111.1"/>
    </source>
</evidence>
<keyword evidence="9" id="KW-1185">Reference proteome</keyword>
<feature type="domain" description="Flagellar hook-associated protein 2 C-terminal" evidence="7">
    <location>
        <begin position="242"/>
        <end position="465"/>
    </location>
</feature>
<protein>
    <recommendedName>
        <fullName evidence="5">Flagellar hook-associated protein 2</fullName>
        <shortName evidence="5">HAP2</shortName>
    </recommendedName>
    <alternativeName>
        <fullName evidence="5">Flagellar cap protein</fullName>
    </alternativeName>
</protein>
<name>A0ABU8VCR8_9BURK</name>
<sequence>MATISSVGVGSNLDLASLLTQLQTAESQPLTALDTKAKSFTSKLTAYGTVQSALSTLQTAAQKLSDPALFQTVTGTPTVSGILAATSTDPSSAGNYTIKVSQLAQAQSMIATGQASATTAIGSGKITIDFGTITGGTLDAATGTYTGSGFTAYSSRTAKSLTIDSPNNTLTGIRDAINAANAGVTASIVNDGSGTPYRLVLNSTTTGETSSMRISVNGDAALQSLMGNDPAGTQNLKQTVAAQNAKLDVNGIAITSTTNTVKEAIQGTTLTLVQTGTTGLSMKANTSTVTSAINDFVKAYNSLQSTAKSLTAYDTDTNTGGALVGDTTLRNIMNRVRQVLATPQSTGANDLKVLNEIGVAFQKDGTLLVDSTKLASALDTNLEGVSNLFASGTGSTSGFGKQLDSLITDFTKTGGSLSVATDGVTATIKDLDEQYNTMQARVDATMARYRTQFTALDVLVSSMKSTQTYLTQQFDAMNSSSSK</sequence>
<dbReference type="InterPro" id="IPR003481">
    <property type="entry name" value="FliD_N"/>
</dbReference>
<accession>A0ABU8VCR8</accession>
<comment type="subcellular location">
    <subcellularLocation>
        <location evidence="5">Secreted</location>
    </subcellularLocation>
    <subcellularLocation>
        <location evidence="5">Bacterial flagellum</location>
    </subcellularLocation>
</comment>
<keyword evidence="8" id="KW-0966">Cell projection</keyword>